<dbReference type="KEGG" id="mema:MMAB1_1525"/>
<dbReference type="AlphaFoldDB" id="A0A0X3BKY6"/>
<evidence type="ECO:0000313" key="2">
    <source>
        <dbReference type="Proteomes" id="UP000069850"/>
    </source>
</evidence>
<dbReference type="EMBL" id="LT158599">
    <property type="protein sequence ID" value="CVK32738.1"/>
    <property type="molecule type" value="Genomic_DNA"/>
</dbReference>
<protein>
    <submittedName>
        <fullName evidence="1">Uncharacterized protein</fullName>
    </submittedName>
</protein>
<dbReference type="GeneID" id="78736970"/>
<sequence>MVIIHRLNKETIYHLLEADPEKPGAGRILDVCILMLIVANVIA</sequence>
<name>A0A0X3BKY6_9EURY</name>
<accession>A0A0X3BKY6</accession>
<dbReference type="RefSeq" id="WP_272947037.1">
    <property type="nucleotide sequence ID" value="NZ_LT158599.1"/>
</dbReference>
<gene>
    <name evidence="1" type="ORF">MMAB1_1525</name>
</gene>
<proteinExistence type="predicted"/>
<reference evidence="1 2" key="1">
    <citation type="submission" date="2016-01" db="EMBL/GenBank/DDBJ databases">
        <authorList>
            <person name="Manzoor S."/>
        </authorList>
    </citation>
    <scope>NUCLEOTIDE SEQUENCE [LARGE SCALE GENOMIC DNA]</scope>
    <source>
        <strain evidence="1">Methanoculleus sp MAB1</strain>
    </source>
</reference>
<evidence type="ECO:0000313" key="1">
    <source>
        <dbReference type="EMBL" id="CVK32738.1"/>
    </source>
</evidence>
<organism evidence="1 2">
    <name type="scientific">Methanoculleus bourgensis</name>
    <dbReference type="NCBI Taxonomy" id="83986"/>
    <lineage>
        <taxon>Archaea</taxon>
        <taxon>Methanobacteriati</taxon>
        <taxon>Methanobacteriota</taxon>
        <taxon>Stenosarchaea group</taxon>
        <taxon>Methanomicrobia</taxon>
        <taxon>Methanomicrobiales</taxon>
        <taxon>Methanomicrobiaceae</taxon>
        <taxon>Methanoculleus</taxon>
    </lineage>
</organism>
<dbReference type="Proteomes" id="UP000069850">
    <property type="component" value="Chromosome 1"/>
</dbReference>